<keyword evidence="1" id="KW-0805">Transcription regulation</keyword>
<dbReference type="InterPro" id="IPR001845">
    <property type="entry name" value="HTH_ArsR_DNA-bd_dom"/>
</dbReference>
<organism evidence="5 6">
    <name type="scientific">Rhodomicrobium vannielii (strain ATCC 17100 / DSM 162 / LMG 4299 / NCIMB 10020 / ATH 3.1.1)</name>
    <dbReference type="NCBI Taxonomy" id="648757"/>
    <lineage>
        <taxon>Bacteria</taxon>
        <taxon>Pseudomonadati</taxon>
        <taxon>Pseudomonadota</taxon>
        <taxon>Alphaproteobacteria</taxon>
        <taxon>Hyphomicrobiales</taxon>
        <taxon>Hyphomicrobiaceae</taxon>
        <taxon>Rhodomicrobium</taxon>
    </lineage>
</organism>
<dbReference type="SMART" id="SM00418">
    <property type="entry name" value="HTH_ARSR"/>
    <property type="match status" value="1"/>
</dbReference>
<dbReference type="PRINTS" id="PR00778">
    <property type="entry name" value="HTHARSR"/>
</dbReference>
<dbReference type="HOGENOM" id="CLU_097806_6_4_5"/>
<dbReference type="GO" id="GO:0003677">
    <property type="term" value="F:DNA binding"/>
    <property type="evidence" value="ECO:0007669"/>
    <property type="project" value="UniProtKB-KW"/>
</dbReference>
<feature type="domain" description="HTH arsR-type" evidence="4">
    <location>
        <begin position="26"/>
        <end position="122"/>
    </location>
</feature>
<dbReference type="EMBL" id="CP002292">
    <property type="protein sequence ID" value="ADP69861.1"/>
    <property type="molecule type" value="Genomic_DNA"/>
</dbReference>
<dbReference type="SUPFAM" id="SSF46785">
    <property type="entry name" value="Winged helix' DNA-binding domain"/>
    <property type="match status" value="1"/>
</dbReference>
<dbReference type="Pfam" id="PF01022">
    <property type="entry name" value="HTH_5"/>
    <property type="match status" value="1"/>
</dbReference>
<protein>
    <submittedName>
        <fullName evidence="5">Regulatory protein ArsR</fullName>
    </submittedName>
</protein>
<evidence type="ECO:0000259" key="4">
    <source>
        <dbReference type="PROSITE" id="PS50987"/>
    </source>
</evidence>
<evidence type="ECO:0000256" key="3">
    <source>
        <dbReference type="ARBA" id="ARBA00023163"/>
    </source>
</evidence>
<evidence type="ECO:0000256" key="2">
    <source>
        <dbReference type="ARBA" id="ARBA00023125"/>
    </source>
</evidence>
<dbReference type="PROSITE" id="PS50987">
    <property type="entry name" value="HTH_ARSR_2"/>
    <property type="match status" value="1"/>
</dbReference>
<dbReference type="OrthoDB" id="194599at2"/>
<dbReference type="PANTHER" id="PTHR33154">
    <property type="entry name" value="TRANSCRIPTIONAL REGULATOR, ARSR FAMILY"/>
    <property type="match status" value="1"/>
</dbReference>
<accession>E3HZB5</accession>
<name>E3HZB5_RHOVT</name>
<dbReference type="Gene3D" id="1.10.10.10">
    <property type="entry name" value="Winged helix-like DNA-binding domain superfamily/Winged helix DNA-binding domain"/>
    <property type="match status" value="1"/>
</dbReference>
<dbReference type="CDD" id="cd00090">
    <property type="entry name" value="HTH_ARSR"/>
    <property type="match status" value="1"/>
</dbReference>
<dbReference type="Proteomes" id="UP000001399">
    <property type="component" value="Chromosome"/>
</dbReference>
<dbReference type="eggNOG" id="COG0640">
    <property type="taxonomic scope" value="Bacteria"/>
</dbReference>
<dbReference type="PANTHER" id="PTHR33154:SF28">
    <property type="entry name" value="HTH-TYPE TRANSCRIPTIONAL REGULATOR YGAV-RELATED"/>
    <property type="match status" value="1"/>
</dbReference>
<evidence type="ECO:0000256" key="1">
    <source>
        <dbReference type="ARBA" id="ARBA00023015"/>
    </source>
</evidence>
<dbReference type="RefSeq" id="WP_013418265.1">
    <property type="nucleotide sequence ID" value="NC_014664.1"/>
</dbReference>
<dbReference type="InterPro" id="IPR036388">
    <property type="entry name" value="WH-like_DNA-bd_sf"/>
</dbReference>
<dbReference type="InterPro" id="IPR036390">
    <property type="entry name" value="WH_DNA-bd_sf"/>
</dbReference>
<keyword evidence="2" id="KW-0238">DNA-binding</keyword>
<evidence type="ECO:0000313" key="6">
    <source>
        <dbReference type="Proteomes" id="UP000001399"/>
    </source>
</evidence>
<evidence type="ECO:0000313" key="5">
    <source>
        <dbReference type="EMBL" id="ADP69861.1"/>
    </source>
</evidence>
<dbReference type="GO" id="GO:0003700">
    <property type="term" value="F:DNA-binding transcription factor activity"/>
    <property type="evidence" value="ECO:0007669"/>
    <property type="project" value="InterPro"/>
</dbReference>
<dbReference type="KEGG" id="rva:Rvan_0582"/>
<keyword evidence="6" id="KW-1185">Reference proteome</keyword>
<sequence length="134" mass="15249">MTSEDATLPVDVGDTLQEAADCPPKLDDMMRNARLATDFLKALSHETRLLLLCLLSEGERSVTDLENTLSLRQPTISQQLARLRLDGLVSTRRDGKTVYYRIADEDIKRVIALLYEIFCKGPGQERKSPRDWRE</sequence>
<dbReference type="AlphaFoldDB" id="E3HZB5"/>
<proteinExistence type="predicted"/>
<dbReference type="InterPro" id="IPR011991">
    <property type="entry name" value="ArsR-like_HTH"/>
</dbReference>
<dbReference type="InterPro" id="IPR051081">
    <property type="entry name" value="HTH_MetalResp_TranReg"/>
</dbReference>
<gene>
    <name evidence="5" type="ordered locus">Rvan_0582</name>
</gene>
<dbReference type="NCBIfam" id="NF033788">
    <property type="entry name" value="HTH_metalloreg"/>
    <property type="match status" value="1"/>
</dbReference>
<reference evidence="6" key="1">
    <citation type="journal article" date="2011" name="J. Bacteriol.">
        <title>Genome sequences of eight morphologically diverse alphaproteobacteria.</title>
        <authorList>
            <consortium name="US DOE Joint Genome Institute"/>
            <person name="Brown P.J."/>
            <person name="Kysela D.T."/>
            <person name="Buechlein A."/>
            <person name="Hemmerich C."/>
            <person name="Brun Y.V."/>
        </authorList>
    </citation>
    <scope>NUCLEOTIDE SEQUENCE [LARGE SCALE GENOMIC DNA]</scope>
    <source>
        <strain evidence="6">ATCC 17100 / ATH 3.1.1 / DSM 162 / LMG 4299</strain>
    </source>
</reference>
<keyword evidence="3" id="KW-0804">Transcription</keyword>